<feature type="transmembrane region" description="Helical" evidence="8">
    <location>
        <begin position="49"/>
        <end position="71"/>
    </location>
</feature>
<comment type="similarity">
    <text evidence="8">Belongs to the binding-protein-dependent transport system permease family.</text>
</comment>
<evidence type="ECO:0000256" key="7">
    <source>
        <dbReference type="ARBA" id="ARBA00035652"/>
    </source>
</evidence>
<evidence type="ECO:0000256" key="8">
    <source>
        <dbReference type="RuleBase" id="RU363032"/>
    </source>
</evidence>
<evidence type="ECO:0000256" key="1">
    <source>
        <dbReference type="ARBA" id="ARBA00004651"/>
    </source>
</evidence>
<evidence type="ECO:0000313" key="11">
    <source>
        <dbReference type="Proteomes" id="UP001595887"/>
    </source>
</evidence>
<feature type="transmembrane region" description="Helical" evidence="8">
    <location>
        <begin position="18"/>
        <end position="40"/>
    </location>
</feature>
<feature type="transmembrane region" description="Helical" evidence="8">
    <location>
        <begin position="215"/>
        <end position="235"/>
    </location>
</feature>
<dbReference type="PROSITE" id="PS50928">
    <property type="entry name" value="ABC_TM1"/>
    <property type="match status" value="1"/>
</dbReference>
<reference evidence="11" key="1">
    <citation type="journal article" date="2019" name="Int. J. Syst. Evol. Microbiol.">
        <title>The Global Catalogue of Microorganisms (GCM) 10K type strain sequencing project: providing services to taxonomists for standard genome sequencing and annotation.</title>
        <authorList>
            <consortium name="The Broad Institute Genomics Platform"/>
            <consortium name="The Broad Institute Genome Sequencing Center for Infectious Disease"/>
            <person name="Wu L."/>
            <person name="Ma J."/>
        </authorList>
    </citation>
    <scope>NUCLEOTIDE SEQUENCE [LARGE SCALE GENOMIC DNA]</scope>
    <source>
        <strain evidence="11">CECT 8531</strain>
    </source>
</reference>
<feature type="transmembrane region" description="Helical" evidence="8">
    <location>
        <begin position="150"/>
        <end position="169"/>
    </location>
</feature>
<keyword evidence="5 8" id="KW-0472">Membrane</keyword>
<keyword evidence="11" id="KW-1185">Reference proteome</keyword>
<accession>A0ABV8RFM8</accession>
<dbReference type="Gene3D" id="3.40.190.10">
    <property type="entry name" value="Periplasmic binding protein-like II"/>
    <property type="match status" value="1"/>
</dbReference>
<dbReference type="Gene3D" id="3.40.190.120">
    <property type="entry name" value="Osmoprotection protein (prox), domain 2"/>
    <property type="match status" value="1"/>
</dbReference>
<evidence type="ECO:0000259" key="9">
    <source>
        <dbReference type="PROSITE" id="PS50928"/>
    </source>
</evidence>
<comment type="subcellular location">
    <subcellularLocation>
        <location evidence="1 8">Cell membrane</location>
        <topology evidence="1 8">Multi-pass membrane protein</topology>
    </subcellularLocation>
</comment>
<proteinExistence type="inferred from homology"/>
<dbReference type="PANTHER" id="PTHR30177:SF4">
    <property type="entry name" value="OSMOPROTECTANT IMPORT PERMEASE PROTEIN OSMW"/>
    <property type="match status" value="1"/>
</dbReference>
<dbReference type="CDD" id="cd06261">
    <property type="entry name" value="TM_PBP2"/>
    <property type="match status" value="1"/>
</dbReference>
<evidence type="ECO:0000256" key="6">
    <source>
        <dbReference type="ARBA" id="ARBA00035642"/>
    </source>
</evidence>
<evidence type="ECO:0000256" key="2">
    <source>
        <dbReference type="ARBA" id="ARBA00022448"/>
    </source>
</evidence>
<comment type="similarity">
    <text evidence="6">In the C-terminal section; belongs to the OsmX family.</text>
</comment>
<feature type="domain" description="ABC transmembrane type-1" evidence="9">
    <location>
        <begin position="14"/>
        <end position="203"/>
    </location>
</feature>
<comment type="caution">
    <text evidence="10">The sequence shown here is derived from an EMBL/GenBank/DDBJ whole genome shotgun (WGS) entry which is preliminary data.</text>
</comment>
<dbReference type="InterPro" id="IPR007210">
    <property type="entry name" value="ABC_Gly_betaine_transp_sub-bd"/>
</dbReference>
<organism evidence="10 11">
    <name type="scientific">Sphingorhabdus arenilitoris</name>
    <dbReference type="NCBI Taxonomy" id="1490041"/>
    <lineage>
        <taxon>Bacteria</taxon>
        <taxon>Pseudomonadati</taxon>
        <taxon>Pseudomonadota</taxon>
        <taxon>Alphaproteobacteria</taxon>
        <taxon>Sphingomonadales</taxon>
        <taxon>Sphingomonadaceae</taxon>
        <taxon>Sphingorhabdus</taxon>
    </lineage>
</organism>
<dbReference type="InterPro" id="IPR051204">
    <property type="entry name" value="ABC_transp_perm/SBD"/>
</dbReference>
<dbReference type="Proteomes" id="UP001595887">
    <property type="component" value="Unassembled WGS sequence"/>
</dbReference>
<name>A0ABV8RFM8_9SPHN</name>
<gene>
    <name evidence="10" type="ORF">ACFOWX_01235</name>
</gene>
<keyword evidence="4 8" id="KW-1133">Transmembrane helix</keyword>
<comment type="similarity">
    <text evidence="7">In the N-terminal section; belongs to the binding-protein-dependent transport system permease family.</text>
</comment>
<evidence type="ECO:0000313" key="10">
    <source>
        <dbReference type="EMBL" id="MFC4291031.1"/>
    </source>
</evidence>
<dbReference type="InterPro" id="IPR000515">
    <property type="entry name" value="MetI-like"/>
</dbReference>
<keyword evidence="2 8" id="KW-0813">Transport</keyword>
<dbReference type="SUPFAM" id="SSF53850">
    <property type="entry name" value="Periplasmic binding protein-like II"/>
    <property type="match status" value="1"/>
</dbReference>
<dbReference type="RefSeq" id="WP_381420628.1">
    <property type="nucleotide sequence ID" value="NZ_JBHSDH010000006.1"/>
</dbReference>
<protein>
    <submittedName>
        <fullName evidence="10">ABC transporter permease/substrate-binding protein</fullName>
    </submittedName>
</protein>
<dbReference type="Pfam" id="PF00528">
    <property type="entry name" value="BPD_transp_1"/>
    <property type="match status" value="1"/>
</dbReference>
<sequence>MNWGDAFARVPPLLAEHIVLAATAMLLGLVIALPTGIFAVRHPRFGRAALAFASLIQTIPSLALLALFYPLLLALQAVIAVPALGFLPSLLALGLYALLPILRNIVIGLEGIDPDVSEAADGLGMTRWQKLTIVEAPIALPTIMGGVRTAAVWTIGAATLSTTVGQTSLGNLIFSGLQLQNWTLVLTGCLTAAALAIIVDSLLAVAEWGLKRRKLFHWALPSLLLILVPLTIALWPAPDKERVVTIGAKGFSEQFILAQLIGNRLEEAGYQVEYKSNLGSAVVFEALTADDVDVYVDYSGTLWTNAMKRTDKISKADMRREVARWAKAEHRVTSLGGLGFENSYAMAVSTDLANKLRLKSIADLSREAPSLTLGSDVEFLDRPEWAALRDAYGLRFQEAKSFNPTFMYDAIRSGDADVISAFSSDGRIAAYGMTVLTDTKGAIPGYDALLLVGPRASKDTKLLTALRPLVGAIPVEKMRRANMMVDGGEKASATAAAKWLDGQIK</sequence>
<feature type="transmembrane region" description="Helical" evidence="8">
    <location>
        <begin position="181"/>
        <end position="203"/>
    </location>
</feature>
<evidence type="ECO:0000256" key="5">
    <source>
        <dbReference type="ARBA" id="ARBA00023136"/>
    </source>
</evidence>
<dbReference type="EMBL" id="JBHSDH010000006">
    <property type="protein sequence ID" value="MFC4291031.1"/>
    <property type="molecule type" value="Genomic_DNA"/>
</dbReference>
<dbReference type="Gene3D" id="1.10.3720.10">
    <property type="entry name" value="MetI-like"/>
    <property type="match status" value="1"/>
</dbReference>
<dbReference type="SUPFAM" id="SSF161098">
    <property type="entry name" value="MetI-like"/>
    <property type="match status" value="1"/>
</dbReference>
<dbReference type="InterPro" id="IPR035906">
    <property type="entry name" value="MetI-like_sf"/>
</dbReference>
<evidence type="ECO:0000256" key="3">
    <source>
        <dbReference type="ARBA" id="ARBA00022692"/>
    </source>
</evidence>
<dbReference type="PANTHER" id="PTHR30177">
    <property type="entry name" value="GLYCINE BETAINE/L-PROLINE TRANSPORT SYSTEM PERMEASE PROTEIN PROW"/>
    <property type="match status" value="1"/>
</dbReference>
<dbReference type="Pfam" id="PF04069">
    <property type="entry name" value="OpuAC"/>
    <property type="match status" value="1"/>
</dbReference>
<evidence type="ECO:0000256" key="4">
    <source>
        <dbReference type="ARBA" id="ARBA00022989"/>
    </source>
</evidence>
<feature type="transmembrane region" description="Helical" evidence="8">
    <location>
        <begin position="77"/>
        <end position="99"/>
    </location>
</feature>
<keyword evidence="3 8" id="KW-0812">Transmembrane</keyword>